<keyword evidence="3" id="KW-1185">Reference proteome</keyword>
<sequence>MPDNEFPGLVTDFPAVTEHGGVGASSSRPYGDAEDILKHLKSLFANPNRKAEAYSAYHQLTMKPRDSFSDFLAGFLQLAEGACVVRENLRGLYLWYQAYERKVSRTRDENSRKSDRKSDWRKFDRKANGSRPNRDADEKRHRGDDKLVKSTDESRVTFDDITEQCQSISHEISLQQNSRTGFFGQNTKTPRGGASTAHAGSSMANFAR</sequence>
<name>A0A9W9L6N2_9EURO</name>
<feature type="region of interest" description="Disordered" evidence="1">
    <location>
        <begin position="176"/>
        <end position="208"/>
    </location>
</feature>
<comment type="caution">
    <text evidence="2">The sequence shown here is derived from an EMBL/GenBank/DDBJ whole genome shotgun (WGS) entry which is preliminary data.</text>
</comment>
<dbReference type="Proteomes" id="UP001149079">
    <property type="component" value="Unassembled WGS sequence"/>
</dbReference>
<protein>
    <submittedName>
        <fullName evidence="2">Uncharacterized protein</fullName>
    </submittedName>
</protein>
<dbReference type="EMBL" id="JAPQKL010000003">
    <property type="protein sequence ID" value="KAJ5139050.1"/>
    <property type="molecule type" value="Genomic_DNA"/>
</dbReference>
<dbReference type="OrthoDB" id="4376618at2759"/>
<feature type="region of interest" description="Disordered" evidence="1">
    <location>
        <begin position="105"/>
        <end position="153"/>
    </location>
</feature>
<evidence type="ECO:0000313" key="2">
    <source>
        <dbReference type="EMBL" id="KAJ5139050.1"/>
    </source>
</evidence>
<reference evidence="2" key="2">
    <citation type="journal article" date="2023" name="IMA Fungus">
        <title>Comparative genomic study of the Penicillium genus elucidates a diverse pangenome and 15 lateral gene transfer events.</title>
        <authorList>
            <person name="Petersen C."/>
            <person name="Sorensen T."/>
            <person name="Nielsen M.R."/>
            <person name="Sondergaard T.E."/>
            <person name="Sorensen J.L."/>
            <person name="Fitzpatrick D.A."/>
            <person name="Frisvad J.C."/>
            <person name="Nielsen K.L."/>
        </authorList>
    </citation>
    <scope>NUCLEOTIDE SEQUENCE</scope>
    <source>
        <strain evidence="2">IBT 22155</strain>
    </source>
</reference>
<accession>A0A9W9L6N2</accession>
<dbReference type="GeneID" id="81403812"/>
<proteinExistence type="predicted"/>
<gene>
    <name evidence="2" type="ORF">N7515_003898</name>
</gene>
<dbReference type="RefSeq" id="XP_056523699.1">
    <property type="nucleotide sequence ID" value="XM_056664642.1"/>
</dbReference>
<feature type="compositionally biased region" description="Polar residues" evidence="1">
    <location>
        <begin position="176"/>
        <end position="189"/>
    </location>
</feature>
<reference evidence="2" key="1">
    <citation type="submission" date="2022-11" db="EMBL/GenBank/DDBJ databases">
        <authorList>
            <person name="Petersen C."/>
        </authorList>
    </citation>
    <scope>NUCLEOTIDE SEQUENCE</scope>
    <source>
        <strain evidence="2">IBT 22155</strain>
    </source>
</reference>
<feature type="compositionally biased region" description="Polar residues" evidence="1">
    <location>
        <begin position="198"/>
        <end position="208"/>
    </location>
</feature>
<evidence type="ECO:0000313" key="3">
    <source>
        <dbReference type="Proteomes" id="UP001149079"/>
    </source>
</evidence>
<dbReference type="AlphaFoldDB" id="A0A9W9L6N2"/>
<evidence type="ECO:0000256" key="1">
    <source>
        <dbReference type="SAM" id="MobiDB-lite"/>
    </source>
</evidence>
<organism evidence="2 3">
    <name type="scientific">Penicillium bovifimosum</name>
    <dbReference type="NCBI Taxonomy" id="126998"/>
    <lineage>
        <taxon>Eukaryota</taxon>
        <taxon>Fungi</taxon>
        <taxon>Dikarya</taxon>
        <taxon>Ascomycota</taxon>
        <taxon>Pezizomycotina</taxon>
        <taxon>Eurotiomycetes</taxon>
        <taxon>Eurotiomycetidae</taxon>
        <taxon>Eurotiales</taxon>
        <taxon>Aspergillaceae</taxon>
        <taxon>Penicillium</taxon>
    </lineage>
</organism>